<organism evidence="1 2">
    <name type="scientific">Clostridium subterminale</name>
    <dbReference type="NCBI Taxonomy" id="1550"/>
    <lineage>
        <taxon>Bacteria</taxon>
        <taxon>Bacillati</taxon>
        <taxon>Bacillota</taxon>
        <taxon>Clostridia</taxon>
        <taxon>Eubacteriales</taxon>
        <taxon>Clostridiaceae</taxon>
        <taxon>Clostridium</taxon>
    </lineage>
</organism>
<gene>
    <name evidence="1" type="ORF">GCM10008908_37410</name>
</gene>
<evidence type="ECO:0000313" key="1">
    <source>
        <dbReference type="EMBL" id="GAA0779211.1"/>
    </source>
</evidence>
<dbReference type="Proteomes" id="UP001501047">
    <property type="component" value="Unassembled WGS sequence"/>
</dbReference>
<dbReference type="PANTHER" id="PTHR42110:SF1">
    <property type="entry name" value="L-ASPARAGINASE, PUTATIVE (AFU_ORTHOLOGUE AFUA_3G11890)-RELATED"/>
    <property type="match status" value="1"/>
</dbReference>
<keyword evidence="2" id="KW-1185">Reference proteome</keyword>
<dbReference type="Pfam" id="PF06089">
    <property type="entry name" value="Asparaginase_II"/>
    <property type="match status" value="1"/>
</dbReference>
<reference evidence="1 2" key="1">
    <citation type="journal article" date="2019" name="Int. J. Syst. Evol. Microbiol.">
        <title>The Global Catalogue of Microorganisms (GCM) 10K type strain sequencing project: providing services to taxonomists for standard genome sequencing and annotation.</title>
        <authorList>
            <consortium name="The Broad Institute Genomics Platform"/>
            <consortium name="The Broad Institute Genome Sequencing Center for Infectious Disease"/>
            <person name="Wu L."/>
            <person name="Ma J."/>
        </authorList>
    </citation>
    <scope>NUCLEOTIDE SEQUENCE [LARGE SCALE GENOMIC DNA]</scope>
    <source>
        <strain evidence="1 2">JCM 1417</strain>
    </source>
</reference>
<dbReference type="InterPro" id="IPR010349">
    <property type="entry name" value="Asparaginase_II"/>
</dbReference>
<dbReference type="PANTHER" id="PTHR42110">
    <property type="entry name" value="L-ASPARAGINASE, PUTATIVE (AFU_ORTHOLOGUE AFUA_3G11890)-RELATED"/>
    <property type="match status" value="1"/>
</dbReference>
<protein>
    <submittedName>
        <fullName evidence="1">Asparaginase</fullName>
    </submittedName>
</protein>
<dbReference type="EMBL" id="BAAACI010000011">
    <property type="protein sequence ID" value="GAA0779211.1"/>
    <property type="molecule type" value="Genomic_DNA"/>
</dbReference>
<sequence length="332" mass="37622">MDEILVEEYRGELLECVHRGYICCVNEDGEVVYSIGDPEFVTYMRSSAKPIQAIPLIKRGLDTKYNLSDKEITVMTGSHRAEPFHIKALESIMDKVQVEEEELICLPTYPLSMKAKEKILRCQENKRRIYHNCSGKHMGILTLCTDMNCDKKEYWNINSPAQQEILSHISMISGYPIDQIKIGTDGCGVPVFAMPMKNLAMAYMTMACPDTIKDELTRNAVIKLTKLMNENYEMVSGTDLICSLLLQDNNIVAKGGAKGVYCFGLKKERLGFSIKIIDGSEEEWPLIVASILEQINYKNSDTIERLKKVFPRVIVNDNNKIVGESIVKFNLK</sequence>
<accession>A0ABN1KYM5</accession>
<evidence type="ECO:0000313" key="2">
    <source>
        <dbReference type="Proteomes" id="UP001501047"/>
    </source>
</evidence>
<comment type="caution">
    <text evidence="1">The sequence shown here is derived from an EMBL/GenBank/DDBJ whole genome shotgun (WGS) entry which is preliminary data.</text>
</comment>
<proteinExistence type="predicted"/>
<dbReference type="RefSeq" id="WP_343828062.1">
    <property type="nucleotide sequence ID" value="NZ_BAAACI010000011.1"/>
</dbReference>
<name>A0ABN1KYM5_CLOSU</name>